<evidence type="ECO:0000313" key="2">
    <source>
        <dbReference type="EMBL" id="GHD39152.1"/>
    </source>
</evidence>
<gene>
    <name evidence="2" type="ORF">GCM10017083_00680</name>
</gene>
<feature type="chain" id="PRO_5037931060" description="DUF3179 domain-containing protein" evidence="1">
    <location>
        <begin position="28"/>
        <end position="466"/>
    </location>
</feature>
<sequence>MAYRRGMLRLLLVLAAVLALLPAPACADSPMAGPPMADDEVARLSELALFGHGTSRLDALGRLAARGEPDVAATLILAMRYRRDVTLETPFAFQAVTGSDAGTWFDAVLWQQAHPEIASHPSHRPLKLKLLERLDPNFLRFLGGDRGRPENLDIRLEEIVWGGVRVDGIPSLDNPKMIPAAEADWLRDDDLVFGVAIAGDVRAYPLRIMGWHEMLNDVIGGVPVALAYCTLCGAGILFETRVEGHGENRGEPFVFGSSGLLYRSNKLMFDRRTDSLWNQFTGRPVSGPLRGSGIELAIRPVAIASWAAWRARHPDTAVLSLDTGHDRDYGPGVVYRDYFASPDLMFPAVLAPGTPLGPKDYVFGLRVAGGTKAWPLDAFAGGAVINDAVGLETVVLVGDAATRTVRAYRRGDRKFEPSGDASTLVAGGHAWAVAEDALVGPGGTRLPRLPGHVAYWFAWDGYLGRP</sequence>
<evidence type="ECO:0000313" key="3">
    <source>
        <dbReference type="Proteomes" id="UP000630353"/>
    </source>
</evidence>
<feature type="signal peptide" evidence="1">
    <location>
        <begin position="1"/>
        <end position="27"/>
    </location>
</feature>
<name>A0A919CM47_9PROT</name>
<organism evidence="2 3">
    <name type="scientific">Thalassobaculum fulvum</name>
    <dbReference type="NCBI Taxonomy" id="1633335"/>
    <lineage>
        <taxon>Bacteria</taxon>
        <taxon>Pseudomonadati</taxon>
        <taxon>Pseudomonadota</taxon>
        <taxon>Alphaproteobacteria</taxon>
        <taxon>Rhodospirillales</taxon>
        <taxon>Thalassobaculaceae</taxon>
        <taxon>Thalassobaculum</taxon>
    </lineage>
</organism>
<comment type="caution">
    <text evidence="2">The sequence shown here is derived from an EMBL/GenBank/DDBJ whole genome shotgun (WGS) entry which is preliminary data.</text>
</comment>
<dbReference type="EMBL" id="BMZS01000001">
    <property type="protein sequence ID" value="GHD39152.1"/>
    <property type="molecule type" value="Genomic_DNA"/>
</dbReference>
<dbReference type="PROSITE" id="PS51318">
    <property type="entry name" value="TAT"/>
    <property type="match status" value="1"/>
</dbReference>
<evidence type="ECO:0000256" key="1">
    <source>
        <dbReference type="SAM" id="SignalP"/>
    </source>
</evidence>
<proteinExistence type="predicted"/>
<dbReference type="Pfam" id="PF11376">
    <property type="entry name" value="DUF3179"/>
    <property type="match status" value="1"/>
</dbReference>
<reference evidence="2" key="1">
    <citation type="journal article" date="2014" name="Int. J. Syst. Evol. Microbiol.">
        <title>Complete genome sequence of Corynebacterium casei LMG S-19264T (=DSM 44701T), isolated from a smear-ripened cheese.</title>
        <authorList>
            <consortium name="US DOE Joint Genome Institute (JGI-PGF)"/>
            <person name="Walter F."/>
            <person name="Albersmeier A."/>
            <person name="Kalinowski J."/>
            <person name="Ruckert C."/>
        </authorList>
    </citation>
    <scope>NUCLEOTIDE SEQUENCE</scope>
    <source>
        <strain evidence="2">KCTC 42651</strain>
    </source>
</reference>
<dbReference type="Proteomes" id="UP000630353">
    <property type="component" value="Unassembled WGS sequence"/>
</dbReference>
<keyword evidence="1" id="KW-0732">Signal</keyword>
<dbReference type="InterPro" id="IPR006311">
    <property type="entry name" value="TAT_signal"/>
</dbReference>
<accession>A0A919CM47</accession>
<evidence type="ECO:0008006" key="4">
    <source>
        <dbReference type="Google" id="ProtNLM"/>
    </source>
</evidence>
<dbReference type="AlphaFoldDB" id="A0A919CM47"/>
<keyword evidence="3" id="KW-1185">Reference proteome</keyword>
<dbReference type="InterPro" id="IPR021516">
    <property type="entry name" value="DUF3179"/>
</dbReference>
<protein>
    <recommendedName>
        <fullName evidence="4">DUF3179 domain-containing protein</fullName>
    </recommendedName>
</protein>
<reference evidence="2" key="2">
    <citation type="submission" date="2020-09" db="EMBL/GenBank/DDBJ databases">
        <authorList>
            <person name="Sun Q."/>
            <person name="Kim S."/>
        </authorList>
    </citation>
    <scope>NUCLEOTIDE SEQUENCE</scope>
    <source>
        <strain evidence="2">KCTC 42651</strain>
    </source>
</reference>